<organism evidence="1 2">
    <name type="scientific">Anopheles quadriannulatus</name>
    <name type="common">Mosquito</name>
    <dbReference type="NCBI Taxonomy" id="34691"/>
    <lineage>
        <taxon>Eukaryota</taxon>
        <taxon>Metazoa</taxon>
        <taxon>Ecdysozoa</taxon>
        <taxon>Arthropoda</taxon>
        <taxon>Hexapoda</taxon>
        <taxon>Insecta</taxon>
        <taxon>Pterygota</taxon>
        <taxon>Neoptera</taxon>
        <taxon>Endopterygota</taxon>
        <taxon>Diptera</taxon>
        <taxon>Nematocera</taxon>
        <taxon>Culicoidea</taxon>
        <taxon>Culicidae</taxon>
        <taxon>Anophelinae</taxon>
        <taxon>Anopheles</taxon>
    </lineage>
</organism>
<proteinExistence type="predicted"/>
<dbReference type="Proteomes" id="UP000076407">
    <property type="component" value="Unassembled WGS sequence"/>
</dbReference>
<reference evidence="1" key="1">
    <citation type="submission" date="2020-05" db="UniProtKB">
        <authorList>
            <consortium name="EnsemblMetazoa"/>
        </authorList>
    </citation>
    <scope>IDENTIFICATION</scope>
    <source>
        <strain evidence="1">SANGQUA</strain>
    </source>
</reference>
<evidence type="ECO:0000313" key="2">
    <source>
        <dbReference type="Proteomes" id="UP000076407"/>
    </source>
</evidence>
<keyword evidence="2" id="KW-1185">Reference proteome</keyword>
<dbReference type="AlphaFoldDB" id="A0A182XKD1"/>
<accession>A0A182XKD1</accession>
<evidence type="ECO:0000313" key="1">
    <source>
        <dbReference type="EnsemblMetazoa" id="AQUA010319-PA"/>
    </source>
</evidence>
<protein>
    <submittedName>
        <fullName evidence="1">Uncharacterized protein</fullName>
    </submittedName>
</protein>
<dbReference type="VEuPathDB" id="VectorBase:AQUA010319"/>
<name>A0A182XKD1_ANOQN</name>
<dbReference type="EnsemblMetazoa" id="AQUA010319-RA">
    <property type="protein sequence ID" value="AQUA010319-PA"/>
    <property type="gene ID" value="AQUA010319"/>
</dbReference>
<sequence length="179" mass="18941">MKDGENETLDAQDGMISVDANGKANLGCIKRIYYGNGEPRQDCLTTVRRCRPDDRAGSELTVSAGRPGSFPGPVVVRKPLLMSSVLMMVTPLQVYPRCCCCCCCCYSNDCCWLGSPSGDEVLVVVDGGAAGGAIGRTGAVVRCTPSEEVKFISGPISSIGSGNTIVEFFSPAMLLRVCR</sequence>